<feature type="transmembrane region" description="Helical" evidence="6">
    <location>
        <begin position="192"/>
        <end position="214"/>
    </location>
</feature>
<proteinExistence type="inferred from homology"/>
<dbReference type="EMBL" id="JAVFWL010000002">
    <property type="protein sequence ID" value="KAK6736147.1"/>
    <property type="molecule type" value="Genomic_DNA"/>
</dbReference>
<evidence type="ECO:0000256" key="6">
    <source>
        <dbReference type="RuleBase" id="RU361264"/>
    </source>
</evidence>
<evidence type="ECO:0000259" key="7">
    <source>
        <dbReference type="Pfam" id="PF04893"/>
    </source>
</evidence>
<protein>
    <recommendedName>
        <fullName evidence="6">Protein YIPF</fullName>
    </recommendedName>
</protein>
<feature type="transmembrane region" description="Helical" evidence="6">
    <location>
        <begin position="226"/>
        <end position="249"/>
    </location>
</feature>
<evidence type="ECO:0000256" key="1">
    <source>
        <dbReference type="ARBA" id="ARBA00004141"/>
    </source>
</evidence>
<feature type="domain" description="Yip1" evidence="7">
    <location>
        <begin position="90"/>
        <end position="242"/>
    </location>
</feature>
<accession>A0ABR1CCE2</accession>
<feature type="transmembrane region" description="Helical" evidence="6">
    <location>
        <begin position="96"/>
        <end position="116"/>
    </location>
</feature>
<gene>
    <name evidence="8" type="primary">Necator_chrII.g6847</name>
    <name evidence="8" type="ORF">RB195_019054</name>
</gene>
<evidence type="ECO:0000256" key="4">
    <source>
        <dbReference type="ARBA" id="ARBA00022989"/>
    </source>
</evidence>
<name>A0ABR1CCE2_NECAM</name>
<dbReference type="PANTHER" id="PTHR12822">
    <property type="entry name" value="PROTEIN YIPF"/>
    <property type="match status" value="1"/>
</dbReference>
<evidence type="ECO:0000313" key="8">
    <source>
        <dbReference type="EMBL" id="KAK6736147.1"/>
    </source>
</evidence>
<comment type="similarity">
    <text evidence="2 6">Belongs to the YIP1 family.</text>
</comment>
<comment type="caution">
    <text evidence="8">The sequence shown here is derived from an EMBL/GenBank/DDBJ whole genome shotgun (WGS) entry which is preliminary data.</text>
</comment>
<keyword evidence="4 6" id="KW-1133">Transmembrane helix</keyword>
<feature type="transmembrane region" description="Helical" evidence="6">
    <location>
        <begin position="136"/>
        <end position="155"/>
    </location>
</feature>
<evidence type="ECO:0000256" key="3">
    <source>
        <dbReference type="ARBA" id="ARBA00022692"/>
    </source>
</evidence>
<keyword evidence="9" id="KW-1185">Reference proteome</keyword>
<dbReference type="InterPro" id="IPR039765">
    <property type="entry name" value="Yip5/YIPF1/YIPF2"/>
</dbReference>
<dbReference type="PANTHER" id="PTHR12822:SF2">
    <property type="entry name" value="PROTEIN YIPF"/>
    <property type="match status" value="1"/>
</dbReference>
<sequence length="357" mass="39402">MANLEFHTFQDGFSINSTNAEGFSGRIGDQNQLVNDVGDNASTSGRRSNFSIAFYQQFFDVETDQVLKRVFNSVIPTNKNFILDFVHPMPDLWGPFWISVTLVFSIGVFANIAQYIENEGASGNYGSDFRLVTSSATLIFLYVVLPPFIISAILWQRKTELQYAISDLLCAYGYSLSIFIPVSILWTLDVNWFRWALIFTAVSLSGAVLAKALWPAFKSDPNKLIAYSSIFAVILLHFLLALTFKVYFFDAAHPLPPKSSHASPIVKDSDAIGNNNINSQVLVTDNIVAMITTKAPAEVRKTATENVIAKVPDAEGKSRKVLDKSVLDNKGTQPTPLKNVSQLVSSVESNLHVNATT</sequence>
<reference evidence="8 9" key="1">
    <citation type="submission" date="2023-08" db="EMBL/GenBank/DDBJ databases">
        <title>A Necator americanus chromosomal reference genome.</title>
        <authorList>
            <person name="Ilik V."/>
            <person name="Petrzelkova K.J."/>
            <person name="Pardy F."/>
            <person name="Fuh T."/>
            <person name="Niatou-Singa F.S."/>
            <person name="Gouil Q."/>
            <person name="Baker L."/>
            <person name="Ritchie M.E."/>
            <person name="Jex A.R."/>
            <person name="Gazzola D."/>
            <person name="Li H."/>
            <person name="Toshio Fujiwara R."/>
            <person name="Zhan B."/>
            <person name="Aroian R.V."/>
            <person name="Pafco B."/>
            <person name="Schwarz E.M."/>
        </authorList>
    </citation>
    <scope>NUCLEOTIDE SEQUENCE [LARGE SCALE GENOMIC DNA]</scope>
    <source>
        <strain evidence="8 9">Aroian</strain>
        <tissue evidence="8">Whole animal</tissue>
    </source>
</reference>
<evidence type="ECO:0000313" key="9">
    <source>
        <dbReference type="Proteomes" id="UP001303046"/>
    </source>
</evidence>
<dbReference type="InterPro" id="IPR006977">
    <property type="entry name" value="Yip1_dom"/>
</dbReference>
<dbReference type="Proteomes" id="UP001303046">
    <property type="component" value="Unassembled WGS sequence"/>
</dbReference>
<dbReference type="Pfam" id="PF04893">
    <property type="entry name" value="Yip1"/>
    <property type="match status" value="1"/>
</dbReference>
<evidence type="ECO:0000256" key="2">
    <source>
        <dbReference type="ARBA" id="ARBA00010596"/>
    </source>
</evidence>
<keyword evidence="3 6" id="KW-0812">Transmembrane</keyword>
<feature type="transmembrane region" description="Helical" evidence="6">
    <location>
        <begin position="167"/>
        <end position="186"/>
    </location>
</feature>
<keyword evidence="5 6" id="KW-0472">Membrane</keyword>
<comment type="subcellular location">
    <subcellularLocation>
        <location evidence="6">Golgi apparatus membrane</location>
        <topology evidence="6">Multi-pass membrane protein</topology>
    </subcellularLocation>
    <subcellularLocation>
        <location evidence="1">Membrane</location>
        <topology evidence="1">Multi-pass membrane protein</topology>
    </subcellularLocation>
</comment>
<organism evidence="8 9">
    <name type="scientific">Necator americanus</name>
    <name type="common">Human hookworm</name>
    <dbReference type="NCBI Taxonomy" id="51031"/>
    <lineage>
        <taxon>Eukaryota</taxon>
        <taxon>Metazoa</taxon>
        <taxon>Ecdysozoa</taxon>
        <taxon>Nematoda</taxon>
        <taxon>Chromadorea</taxon>
        <taxon>Rhabditida</taxon>
        <taxon>Rhabditina</taxon>
        <taxon>Rhabditomorpha</taxon>
        <taxon>Strongyloidea</taxon>
        <taxon>Ancylostomatidae</taxon>
        <taxon>Bunostominae</taxon>
        <taxon>Necator</taxon>
    </lineage>
</organism>
<evidence type="ECO:0000256" key="5">
    <source>
        <dbReference type="ARBA" id="ARBA00023136"/>
    </source>
</evidence>